<gene>
    <name evidence="1" type="ORF">OCBIM_22030873mg</name>
</gene>
<protein>
    <submittedName>
        <fullName evidence="1">Uncharacterized protein</fullName>
    </submittedName>
</protein>
<dbReference type="EMBL" id="KQ416373">
    <property type="protein sequence ID" value="KOF97221.1"/>
    <property type="molecule type" value="Genomic_DNA"/>
</dbReference>
<reference evidence="1" key="1">
    <citation type="submission" date="2015-07" db="EMBL/GenBank/DDBJ databases">
        <title>MeaNS - Measles Nucleotide Surveillance Program.</title>
        <authorList>
            <person name="Tran T."/>
            <person name="Druce J."/>
        </authorList>
    </citation>
    <scope>NUCLEOTIDE SEQUENCE</scope>
    <source>
        <strain evidence="1">UCB-OBI-ISO-001</strain>
        <tissue evidence="1">Gonad</tissue>
    </source>
</reference>
<dbReference type="AlphaFoldDB" id="A0A0L8I6V3"/>
<name>A0A0L8I6V3_OCTBM</name>
<evidence type="ECO:0000313" key="1">
    <source>
        <dbReference type="EMBL" id="KOF97221.1"/>
    </source>
</evidence>
<accession>A0A0L8I6V3</accession>
<sequence length="90" mass="10707">MDIKEQATEMERNYSWKRKINNNSFISIIFQQHMETFQFKIVPPPTLQMSKFWYLVLGVKTENSGHKATKYELYLIIFSSFTHHSLSNTS</sequence>
<proteinExistence type="predicted"/>
<organism evidence="1">
    <name type="scientific">Octopus bimaculoides</name>
    <name type="common">California two-spotted octopus</name>
    <dbReference type="NCBI Taxonomy" id="37653"/>
    <lineage>
        <taxon>Eukaryota</taxon>
        <taxon>Metazoa</taxon>
        <taxon>Spiralia</taxon>
        <taxon>Lophotrochozoa</taxon>
        <taxon>Mollusca</taxon>
        <taxon>Cephalopoda</taxon>
        <taxon>Coleoidea</taxon>
        <taxon>Octopodiformes</taxon>
        <taxon>Octopoda</taxon>
        <taxon>Incirrata</taxon>
        <taxon>Octopodidae</taxon>
        <taxon>Octopus</taxon>
    </lineage>
</organism>